<accession>A0A6A4RI26</accession>
<dbReference type="Proteomes" id="UP000441586">
    <property type="component" value="Unassembled WGS sequence"/>
</dbReference>
<dbReference type="EMBL" id="WSFO01000009">
    <property type="protein sequence ID" value="KAE9628646.1"/>
    <property type="molecule type" value="Genomic_DNA"/>
</dbReference>
<dbReference type="AlphaFoldDB" id="A0A6A4RI26"/>
<reference evidence="2 3" key="1">
    <citation type="submission" date="2019-12" db="EMBL/GenBank/DDBJ databases">
        <authorList>
            <person name="Zhang Y.-J."/>
        </authorList>
    </citation>
    <scope>NUCLEOTIDE SEQUENCE [LARGE SCALE GENOMIC DNA]</scope>
    <source>
        <strain evidence="2 3">H18S-6</strain>
    </source>
</reference>
<dbReference type="Gene3D" id="3.40.190.10">
    <property type="entry name" value="Periplasmic binding protein-like II"/>
    <property type="match status" value="2"/>
</dbReference>
<dbReference type="SUPFAM" id="SSF53850">
    <property type="entry name" value="Periplasmic binding protein-like II"/>
    <property type="match status" value="1"/>
</dbReference>
<protein>
    <submittedName>
        <fullName evidence="2">Transporter substrate-binding domain-containing protein</fullName>
    </submittedName>
</protein>
<gene>
    <name evidence="2" type="ORF">GP644_15855</name>
</gene>
<name>A0A6A4RI26_9RHOB</name>
<sequence>MYKFRACCIAAFALSLVFVLAGPVSAKDTLVLNTWTVPLSNSEGAGATDLQLQEVFKRAQIGLVIEHLPAERALINANSGVDDGTFLRVAGLDKTYSNLIMVPESFMDLEFIVISKDKDVVPNGWGGLDQYHIGIITGWKIVEDNTVNAKSVIRVDTVDQLFQLLSLNRVDLVIYERLRTRVALREKPVEGAVVLEPALVRKPMYLYLHVKNSNLVPKIVEALRASKADGTHERLRAQAVRPY</sequence>
<comment type="caution">
    <text evidence="2">The sequence shown here is derived from an EMBL/GenBank/DDBJ whole genome shotgun (WGS) entry which is preliminary data.</text>
</comment>
<dbReference type="RefSeq" id="WP_158980358.1">
    <property type="nucleotide sequence ID" value="NZ_WSFO01000009.1"/>
</dbReference>
<feature type="chain" id="PRO_5025512926" evidence="1">
    <location>
        <begin position="27"/>
        <end position="243"/>
    </location>
</feature>
<proteinExistence type="predicted"/>
<organism evidence="2 3">
    <name type="scientific">Parasedimentitalea maritima</name>
    <dbReference type="NCBI Taxonomy" id="2578117"/>
    <lineage>
        <taxon>Bacteria</taxon>
        <taxon>Pseudomonadati</taxon>
        <taxon>Pseudomonadota</taxon>
        <taxon>Alphaproteobacteria</taxon>
        <taxon>Rhodobacterales</taxon>
        <taxon>Paracoccaceae</taxon>
        <taxon>Parasedimentitalea</taxon>
    </lineage>
</organism>
<feature type="signal peptide" evidence="1">
    <location>
        <begin position="1"/>
        <end position="26"/>
    </location>
</feature>
<evidence type="ECO:0000313" key="2">
    <source>
        <dbReference type="EMBL" id="KAE9628646.1"/>
    </source>
</evidence>
<evidence type="ECO:0000256" key="1">
    <source>
        <dbReference type="SAM" id="SignalP"/>
    </source>
</evidence>
<evidence type="ECO:0000313" key="3">
    <source>
        <dbReference type="Proteomes" id="UP000441586"/>
    </source>
</evidence>
<keyword evidence="1" id="KW-0732">Signal</keyword>